<protein>
    <recommendedName>
        <fullName evidence="4">Protein S-acyltransferase</fullName>
    </recommendedName>
</protein>
<evidence type="ECO:0000256" key="1">
    <source>
        <dbReference type="SAM" id="Phobius"/>
    </source>
</evidence>
<feature type="non-terminal residue" evidence="2">
    <location>
        <position position="1"/>
    </location>
</feature>
<keyword evidence="3" id="KW-1185">Reference proteome</keyword>
<keyword evidence="1" id="KW-0472">Membrane</keyword>
<feature type="transmembrane region" description="Helical" evidence="1">
    <location>
        <begin position="6"/>
        <end position="35"/>
    </location>
</feature>
<accession>A0ABD0PR18</accession>
<evidence type="ECO:0000313" key="3">
    <source>
        <dbReference type="Proteomes" id="UP001529510"/>
    </source>
</evidence>
<dbReference type="Proteomes" id="UP001529510">
    <property type="component" value="Unassembled WGS sequence"/>
</dbReference>
<gene>
    <name evidence="2" type="ORF">M9458_028211</name>
</gene>
<keyword evidence="1" id="KW-1133">Transmembrane helix</keyword>
<feature type="non-terminal residue" evidence="2">
    <location>
        <position position="95"/>
    </location>
</feature>
<comment type="caution">
    <text evidence="2">The sequence shown here is derived from an EMBL/GenBank/DDBJ whole genome shotgun (WGS) entry which is preliminary data.</text>
</comment>
<evidence type="ECO:0000313" key="2">
    <source>
        <dbReference type="EMBL" id="KAL0175881.1"/>
    </source>
</evidence>
<name>A0ABD0PR18_CIRMR</name>
<evidence type="ECO:0008006" key="4">
    <source>
        <dbReference type="Google" id="ProtNLM"/>
    </source>
</evidence>
<proteinExistence type="predicted"/>
<dbReference type="EMBL" id="JAMKFB020000014">
    <property type="protein sequence ID" value="KAL0175881.1"/>
    <property type="molecule type" value="Genomic_DNA"/>
</dbReference>
<sequence>QVTARAFAFAFIADTCVVGFLLVAAFLFFHVILMLRGQTTREWYSTRQPYNLGTLANVRECLGKYWYICWLCPLIPSPLPGDGINFKVTGSLEPL</sequence>
<keyword evidence="1" id="KW-0812">Transmembrane</keyword>
<organism evidence="2 3">
    <name type="scientific">Cirrhinus mrigala</name>
    <name type="common">Mrigala</name>
    <dbReference type="NCBI Taxonomy" id="683832"/>
    <lineage>
        <taxon>Eukaryota</taxon>
        <taxon>Metazoa</taxon>
        <taxon>Chordata</taxon>
        <taxon>Craniata</taxon>
        <taxon>Vertebrata</taxon>
        <taxon>Euteleostomi</taxon>
        <taxon>Actinopterygii</taxon>
        <taxon>Neopterygii</taxon>
        <taxon>Teleostei</taxon>
        <taxon>Ostariophysi</taxon>
        <taxon>Cypriniformes</taxon>
        <taxon>Cyprinidae</taxon>
        <taxon>Labeoninae</taxon>
        <taxon>Labeonini</taxon>
        <taxon>Cirrhinus</taxon>
    </lineage>
</organism>
<dbReference type="AlphaFoldDB" id="A0ABD0PR18"/>
<reference evidence="2 3" key="1">
    <citation type="submission" date="2024-05" db="EMBL/GenBank/DDBJ databases">
        <title>Genome sequencing and assembly of Indian major carp, Cirrhinus mrigala (Hamilton, 1822).</title>
        <authorList>
            <person name="Mohindra V."/>
            <person name="Chowdhury L.M."/>
            <person name="Lal K."/>
            <person name="Jena J.K."/>
        </authorList>
    </citation>
    <scope>NUCLEOTIDE SEQUENCE [LARGE SCALE GENOMIC DNA]</scope>
    <source>
        <strain evidence="2">CM1030</strain>
        <tissue evidence="2">Blood</tissue>
    </source>
</reference>